<evidence type="ECO:0000259" key="3">
    <source>
        <dbReference type="Pfam" id="PF00881"/>
    </source>
</evidence>
<keyword evidence="2" id="KW-0560">Oxidoreductase</keyword>
<dbReference type="AlphaFoldDB" id="A0A645HXT8"/>
<feature type="domain" description="Nitroreductase" evidence="3">
    <location>
        <begin position="40"/>
        <end position="122"/>
    </location>
</feature>
<dbReference type="GO" id="GO:0016491">
    <property type="term" value="F:oxidoreductase activity"/>
    <property type="evidence" value="ECO:0007669"/>
    <property type="project" value="UniProtKB-KW"/>
</dbReference>
<dbReference type="Gene3D" id="3.40.109.10">
    <property type="entry name" value="NADH Oxidase"/>
    <property type="match status" value="1"/>
</dbReference>
<dbReference type="SUPFAM" id="SSF55469">
    <property type="entry name" value="FMN-dependent nitroreductase-like"/>
    <property type="match status" value="1"/>
</dbReference>
<comment type="caution">
    <text evidence="4">The sequence shown here is derived from an EMBL/GenBank/DDBJ whole genome shotgun (WGS) entry which is preliminary data.</text>
</comment>
<dbReference type="InterPro" id="IPR029479">
    <property type="entry name" value="Nitroreductase"/>
</dbReference>
<dbReference type="PANTHER" id="PTHR43673:SF10">
    <property type="entry name" value="NADH DEHYDROGENASE_NAD(P)H NITROREDUCTASE XCC3605-RELATED"/>
    <property type="match status" value="1"/>
</dbReference>
<evidence type="ECO:0000256" key="1">
    <source>
        <dbReference type="ARBA" id="ARBA00007118"/>
    </source>
</evidence>
<evidence type="ECO:0000313" key="4">
    <source>
        <dbReference type="EMBL" id="MPN40984.1"/>
    </source>
</evidence>
<name>A0A645HXT8_9ZZZZ</name>
<protein>
    <recommendedName>
        <fullName evidence="3">Nitroreductase domain-containing protein</fullName>
    </recommendedName>
</protein>
<proteinExistence type="inferred from homology"/>
<dbReference type="InterPro" id="IPR000415">
    <property type="entry name" value="Nitroreductase-like"/>
</dbReference>
<dbReference type="Pfam" id="PF00881">
    <property type="entry name" value="Nitroreductase"/>
    <property type="match status" value="1"/>
</dbReference>
<comment type="similarity">
    <text evidence="1">Belongs to the nitroreductase family.</text>
</comment>
<organism evidence="4">
    <name type="scientific">bioreactor metagenome</name>
    <dbReference type="NCBI Taxonomy" id="1076179"/>
    <lineage>
        <taxon>unclassified sequences</taxon>
        <taxon>metagenomes</taxon>
        <taxon>ecological metagenomes</taxon>
    </lineage>
</organism>
<sequence>MLEAGVAAPSGCNKQTTSFIAVDDPALLNQLNAITESRIGKTAPAMILVLTRRVIAYRDRTYFVQDYAAAIENILLAAVSLGYQSCWVEGKITDTDNIGRKMADVLGVPQEYELICYLPIGKAIEPTQKPVKQPFSERAWFNGFEKSE</sequence>
<dbReference type="CDD" id="cd02062">
    <property type="entry name" value="Nitro_FMN_reductase"/>
    <property type="match status" value="1"/>
</dbReference>
<gene>
    <name evidence="4" type="ORF">SDC9_188524</name>
</gene>
<accession>A0A645HXT8</accession>
<dbReference type="PANTHER" id="PTHR43673">
    <property type="entry name" value="NAD(P)H NITROREDUCTASE YDGI-RELATED"/>
    <property type="match status" value="1"/>
</dbReference>
<reference evidence="4" key="1">
    <citation type="submission" date="2019-08" db="EMBL/GenBank/DDBJ databases">
        <authorList>
            <person name="Kucharzyk K."/>
            <person name="Murdoch R.W."/>
            <person name="Higgins S."/>
            <person name="Loffler F."/>
        </authorList>
    </citation>
    <scope>NUCLEOTIDE SEQUENCE</scope>
</reference>
<dbReference type="EMBL" id="VSSQ01097756">
    <property type="protein sequence ID" value="MPN40984.1"/>
    <property type="molecule type" value="Genomic_DNA"/>
</dbReference>
<evidence type="ECO:0000256" key="2">
    <source>
        <dbReference type="ARBA" id="ARBA00023002"/>
    </source>
</evidence>